<reference evidence="1" key="1">
    <citation type="submission" date="2017-04" db="EMBL/GenBank/DDBJ databases">
        <authorList>
            <person name="Varghese N."/>
            <person name="Submissions S."/>
        </authorList>
    </citation>
    <scope>NUCLEOTIDE SEQUENCE</scope>
    <source>
        <strain evidence="1">WTE2008</strain>
    </source>
</reference>
<protein>
    <submittedName>
        <fullName evidence="1">Uncharacterized protein</fullName>
    </submittedName>
</protein>
<keyword evidence="2" id="KW-1185">Reference proteome</keyword>
<sequence>MENNDINDIHALDKLLRNMFHTIRHEPRQDTRPAQSTMITMLRNVEIALSQPDDIGDFFAVVKSQYFGMFPPKCGLSEFYISREDPAEMRRLNAEYEKTKAQISEILNRH</sequence>
<evidence type="ECO:0000313" key="2">
    <source>
        <dbReference type="Proteomes" id="UP000192328"/>
    </source>
</evidence>
<name>A0AC61PMU6_9FIRM</name>
<gene>
    <name evidence="1" type="ORF">SAMN06297397_2151</name>
</gene>
<dbReference type="EMBL" id="FWXZ01000004">
    <property type="protein sequence ID" value="SMC71745.1"/>
    <property type="molecule type" value="Genomic_DNA"/>
</dbReference>
<proteinExistence type="predicted"/>
<dbReference type="Proteomes" id="UP000192328">
    <property type="component" value="Unassembled WGS sequence"/>
</dbReference>
<accession>A0AC61PMU6</accession>
<organism evidence="1 2">
    <name type="scientific">Aristaeella lactis</name>
    <dbReference type="NCBI Taxonomy" id="3046383"/>
    <lineage>
        <taxon>Bacteria</taxon>
        <taxon>Bacillati</taxon>
        <taxon>Bacillota</taxon>
        <taxon>Clostridia</taxon>
        <taxon>Eubacteriales</taxon>
        <taxon>Aristaeellaceae</taxon>
        <taxon>Aristaeella</taxon>
    </lineage>
</organism>
<evidence type="ECO:0000313" key="1">
    <source>
        <dbReference type="EMBL" id="SMC71745.1"/>
    </source>
</evidence>
<comment type="caution">
    <text evidence="1">The sequence shown here is derived from an EMBL/GenBank/DDBJ whole genome shotgun (WGS) entry which is preliminary data.</text>
</comment>